<keyword evidence="2" id="KW-1185">Reference proteome</keyword>
<reference evidence="1 2" key="1">
    <citation type="journal article" date="2017" name="Front. Microbiol.">
        <title>New Insights into the Diversity of the Genus Faecalibacterium.</title>
        <authorList>
            <person name="Benevides L."/>
            <person name="Burman S."/>
            <person name="Martin R."/>
            <person name="Robert V."/>
            <person name="Thomas M."/>
            <person name="Miquel S."/>
            <person name="Chain F."/>
            <person name="Sokol H."/>
            <person name="Bermudez-Humaran L.G."/>
            <person name="Morrison M."/>
            <person name="Langella P."/>
            <person name="Azevedo V.A."/>
            <person name="Chatel J.M."/>
            <person name="Soares S."/>
        </authorList>
    </citation>
    <scope>NUCLEOTIDE SEQUENCE [LARGE SCALE GENOMIC DNA]</scope>
    <source>
        <strain evidence="2">CNCM I-4541</strain>
    </source>
</reference>
<evidence type="ECO:0000313" key="1">
    <source>
        <dbReference type="EMBL" id="PDX61548.1"/>
    </source>
</evidence>
<evidence type="ECO:0000313" key="2">
    <source>
        <dbReference type="Proteomes" id="UP000220959"/>
    </source>
</evidence>
<protein>
    <submittedName>
        <fullName evidence="1">Cell division protein FtsK</fullName>
    </submittedName>
</protein>
<dbReference type="EMBL" id="NMTR01000014">
    <property type="protein sequence ID" value="PDX61548.1"/>
    <property type="molecule type" value="Genomic_DNA"/>
</dbReference>
<sequence>MATKKRKSTARRAASRKKQAQQRLPAGLGTLFAGLLLVVLAFVQGDSVWRALHDVLFGLFGCGSFVLGAAVCCLAVQYTRGEDLLPKIFKLVLGLIFASGTVIVFSGIQPQGLSAFQMAAACYENGVSAWLGGGALGAVLGGSLLLLCGRPAANLIMLVLALCVSLYIFDRTPAEVWQWLCAVFGGARARGAALAQQSAERRAERAAARAAEAEDEPDEGSEDEEAEDEPEDAGFRLGLPDWLSGIRSWGHKVTEEMEAEDEGAAPQPAPAQPVAQPEPETPVITPVKVSAPRPRAAFDVDLGPDHTEVKEGGSEPIEPLIVGPGGTFGQDPLRPARKPAPQPIVPDAVETDAADFFAKPAEPVHPAAESFDTPVMTPVVPTIQPEAPAEPSAPDAVEMPETAAIQPAVPAAQGHVSAENAVAMRSAPDADGWISITAEPVEEKDISSLVAAAMEKPAASEQAAAQTPVEDAEPVDTFQYQYPPIELFERSPDESDPTAQDELKANAQKLVDTLESFGVRTRVLDISRGPAVTRYEVQPMAGVKISRITSLADDIALNLAVADVRMEAPIPGKPAVGIEVPNHKRQAVYIRSVFESQSFLRMSSPLGIALGKDIAGVAQVADLCKMPHLLIAGSTGSGKSVCVNSIIMSLVFRSSPEDVKLLLIDPKVVELAEYNGIPHLLMPVVTEPKKAAGALGSAVQEMERRYRMFAENNVRDIKSFNKLAAERLDLEKMPYIAIVIDELADLMMVVGKDVEDSICRIAQKARAAGMHLIVATQRPSVDVITGLIKANIPSRIAFAVSSQVDSRTILDGAGAEKLLGQGDMLFMPVGAPKPTRIQGTFVRDEEISRVLDFIKSSATVQYDEAMIEAMEKHAIQDGKKGSSGADSDEDSDSDPMFKQAVEVVIDAGQASTSLLQRRCKLGYARAARIMDEMEQKGVIGPYEGAKPRAVLISRQQWLEMQMNQPDE</sequence>
<dbReference type="Proteomes" id="UP000220959">
    <property type="component" value="Unassembled WGS sequence"/>
</dbReference>
<gene>
    <name evidence="1" type="ORF">CGS49_06010</name>
</gene>
<keyword evidence="1" id="KW-0132">Cell division</keyword>
<organism evidence="1 2">
    <name type="scientific">Faecalibacterium langellae</name>
    <dbReference type="NCBI Taxonomy" id="3435293"/>
    <lineage>
        <taxon>Bacteria</taxon>
        <taxon>Bacillati</taxon>
        <taxon>Bacillota</taxon>
        <taxon>Clostridia</taxon>
        <taxon>Eubacteriales</taxon>
        <taxon>Oscillospiraceae</taxon>
        <taxon>Faecalibacterium</taxon>
    </lineage>
</organism>
<name>A0ACC9D067_9FIRM</name>
<keyword evidence="1" id="KW-0131">Cell cycle</keyword>
<proteinExistence type="predicted"/>
<comment type="caution">
    <text evidence="1">The sequence shown here is derived from an EMBL/GenBank/DDBJ whole genome shotgun (WGS) entry which is preliminary data.</text>
</comment>
<accession>A0ACC9D067</accession>